<dbReference type="InterPro" id="IPR023213">
    <property type="entry name" value="CAT-like_dom_sf"/>
</dbReference>
<dbReference type="InterPro" id="IPR010071">
    <property type="entry name" value="AA_adenyl_dom"/>
</dbReference>
<comment type="similarity">
    <text evidence="2">Belongs to the ATP-dependent AMP-binding enzyme family.</text>
</comment>
<dbReference type="Pfam" id="PF00501">
    <property type="entry name" value="AMP-binding"/>
    <property type="match status" value="3"/>
</dbReference>
<dbReference type="Gene3D" id="3.30.559.30">
    <property type="entry name" value="Nonribosomal peptide synthetase, condensation domain"/>
    <property type="match status" value="2"/>
</dbReference>
<dbReference type="SMART" id="SM00823">
    <property type="entry name" value="PKS_PP"/>
    <property type="match status" value="2"/>
</dbReference>
<evidence type="ECO:0000256" key="6">
    <source>
        <dbReference type="SAM" id="MobiDB-lite"/>
    </source>
</evidence>
<dbReference type="Gene3D" id="3.30.559.10">
    <property type="entry name" value="Chloramphenicol acetyltransferase-like domain"/>
    <property type="match status" value="2"/>
</dbReference>
<dbReference type="PROSITE" id="PS50075">
    <property type="entry name" value="CARRIER"/>
    <property type="match status" value="2"/>
</dbReference>
<dbReference type="GO" id="GO:0046872">
    <property type="term" value="F:metal ion binding"/>
    <property type="evidence" value="ECO:0007669"/>
    <property type="project" value="UniProtKB-KW"/>
</dbReference>
<evidence type="ECO:0000256" key="2">
    <source>
        <dbReference type="ARBA" id="ARBA00006432"/>
    </source>
</evidence>
<dbReference type="PANTHER" id="PTHR45527:SF1">
    <property type="entry name" value="FATTY ACID SYNTHASE"/>
    <property type="match status" value="1"/>
</dbReference>
<evidence type="ECO:0000256" key="5">
    <source>
        <dbReference type="ARBA" id="ARBA00022723"/>
    </source>
</evidence>
<evidence type="ECO:0000313" key="8">
    <source>
        <dbReference type="EMBL" id="ABN47117.1"/>
    </source>
</evidence>
<comment type="cofactor">
    <cofactor evidence="1">
        <name>pantetheine 4'-phosphate</name>
        <dbReference type="ChEBI" id="CHEBI:47942"/>
    </cofactor>
</comment>
<reference evidence="8 9" key="1">
    <citation type="journal article" date="2007" name="FEMS Microbiol. Lett.">
        <title>Sequence analysis of the 181-kb accessory plasmid pSmeSM11b, isolated from a dominant Sinorhizobium meliloti strain identified during a long-term field release experiment.</title>
        <authorList>
            <person name="Stiens M."/>
            <person name="Schneiker S."/>
            <person name="Puhler A."/>
            <person name="Schluter A."/>
        </authorList>
    </citation>
    <scope>NUCLEOTIDE SEQUENCE [LARGE SCALE GENOMIC DNA]</scope>
    <source>
        <strain evidence="8 9">SM11</strain>
        <plasmid evidence="9">pSmeSM11b</plasmid>
    </source>
</reference>
<dbReference type="Gene3D" id="3.40.50.980">
    <property type="match status" value="2"/>
</dbReference>
<feature type="compositionally biased region" description="Polar residues" evidence="6">
    <location>
        <begin position="1"/>
        <end position="17"/>
    </location>
</feature>
<keyword evidence="8" id="KW-0614">Plasmid</keyword>
<dbReference type="Gene3D" id="3.40.50.1820">
    <property type="entry name" value="alpha/beta hydrolase"/>
    <property type="match status" value="1"/>
</dbReference>
<dbReference type="InterPro" id="IPR009081">
    <property type="entry name" value="PP-bd_ACP"/>
</dbReference>
<accession>A4KVL6</accession>
<dbReference type="InterPro" id="IPR042099">
    <property type="entry name" value="ANL_N_sf"/>
</dbReference>
<dbReference type="InterPro" id="IPR036736">
    <property type="entry name" value="ACP-like_sf"/>
</dbReference>
<dbReference type="SUPFAM" id="SSF52777">
    <property type="entry name" value="CoA-dependent acyltransferases"/>
    <property type="match status" value="4"/>
</dbReference>
<dbReference type="CDD" id="cd19531">
    <property type="entry name" value="LCL_NRPS-like"/>
    <property type="match status" value="2"/>
</dbReference>
<dbReference type="InterPro" id="IPR001242">
    <property type="entry name" value="Condensation_dom"/>
</dbReference>
<dbReference type="InterPro" id="IPR025110">
    <property type="entry name" value="AMP-bd_C"/>
</dbReference>
<dbReference type="Proteomes" id="UP000009045">
    <property type="component" value="Plasmid pSmeSM11b"/>
</dbReference>
<dbReference type="FunFam" id="3.30.559.10:FF:000012">
    <property type="entry name" value="Non-ribosomal peptide synthetase"/>
    <property type="match status" value="2"/>
</dbReference>
<evidence type="ECO:0000256" key="1">
    <source>
        <dbReference type="ARBA" id="ARBA00001957"/>
    </source>
</evidence>
<dbReference type="SUPFAM" id="SSF56801">
    <property type="entry name" value="Acetyl-CoA synthetase-like"/>
    <property type="match status" value="2"/>
</dbReference>
<proteinExistence type="inferred from homology"/>
<sequence>MISQATANPQGSVSQSAKDGERRACPMSFAQSRLWILDRFQPGNPTYNIATSVPLYGRVDTRVLERTINEIIRRHEALRTTFEVVDGQPAQVVKASLKIPLNMVDLRSRSGVAREEDVDRFIYAESRRPFDLKAGPLLHASLVQLNANQSFLMLVMHHIVSDGWSMSVLNRELTTIYMAFLNGRPSPLPELTVQYPDFAVWQADWFRGEPLQKQLRYWRDQLSGLRPVLNLPTDRRRPPVRTSNGSVRGFTLDEKLCEALKALGNANRASLFMTLLAALKVLLHRLSGETDIAIGSPIANRTRSELEGLIGFFVNTLVLRTDLSGDPSFVELLVRERNVALDAYSNQDMPFEKLVDVLQLDRDLSHNPFFQILFGVQNIGAIDRSSAPIQPLGSQILSGSVGNGTAKFDLTMSVVDTGAGAQGFLEFNTDLFDDSTVDTMIARYIALLHRIVENPNETLSRLSIWIADEAVPAMGSPDDAEVAAVPAETTGARIAAHAARTPTAVATIEPNGTSTYFELNQRANRAARTSFLAQLSAGSTVAVACGTGSGWLAVVLAILKAGLVWAPIDPADVVKPDGGPLNSDWAERILAALRPALVVVDAATEPCFGKFGVEALRIEALWDEAEDQPDGELEISLTPDAPAVALARIEGATETATVRLSHRMLGRAGYDRFLRLSPEDRVAHLSNIASDCARYEIFGALSAGAAIVFVPPELSLRSRRFAALLQETSATVLPIAMADLERLTREFPRSLRNVRLVLSAERQLDWGELQQVLPPEILERVHMVSGDPSAGGFYLIQPLALLDPEAAEIPLGVPACGVDVRLLGSDLDPMPERVPGDLYVQHPDLPDPDPGYRTEDFVRLEDGQLVLHGGMEDALLTGNLKTYFAEIEAMLCDHPAVVAAAVTARPRQGLADRGVIAFLDLSQNVSASDLQSFFAERLPARLMPAKFELGREIPYDSKGAIDRRALTDAVARLEAPMASAEKYVAPRDNLEIHLTQIWMDVLHTDLVGIRDNFFRLGGHSLIATQIVARINDTLQVEIPLQRLFEAPTIEQLAALIKPMVGSDPQPQVTMIARVDRDRPIPLSFAQRRLWFLDQFDPNSAVYNIALPVHFSGPVDAAMLEGALNDLIARHETLRTTFSTVEGNPVQVISPSLQIKIPVHDLRRVPAKSRKVELQRLITQQAQMPFNLKNGPVLRGELICLSNNENLLLVTIHHIAADGWSMEIISRELLEFYDARRRRRPSSLPELPIQYADFACWQHRYLSSPLLQRDAKYWKDKLQGMPPLLELPADRSRPAMQSFTGGMYMFALPPSLLKGVKSFSEREQVTLFTTLLSAFYILLYRYTGREDLVVGSPIANRVRPELEGLIGFITNTLVLRTQFSADSSFRALVSEVREVTMDAFTHQGIPFERLVEEIQPERNLSYNPLFQVMFALQNTGRPVDVGGAPDEETPTLSAGVSKFDLSMFLSETAKDFSAGIEYNSDLFDLSTVERFAGHFSALLTAALDEPDRPIWSLPMLLPSETTAITAWNDTEDPNHSEICHVLFEKQAALLPDEVALVAGGEKTTYRELNSRANALAHRLIELGVKPGSRVAICIERGVDMIVALIATLKAGAAYVPIDPAYPKERIAFIAADANVTLVLTQSALSGELTGASGTLIAVDELKTPAIACDNPDVPVAAGCLAYIIYTSGSTGKPKGVVMPHGPLASLIRWQTARSALPTGAPTLQFASLSFDVSFQEIFSTLGAGGTLVLINEDQRRDPPALWELLHEEDVRRLFMPYVALQQLAEHARHAPALPQSLTELITAGEQLQVTPQIAEMITRLGADLYNQYGPTESHVVTELKLTGAPSDWPARPSIGRMLPNTTVQILDPHGQQCPIGIPGELCIGGAALAHGYLEKRALTAERFIPDAQSTNGGRLYLTGDRARFLANGELEFLGRSDQQVKIRGYRVELGEVEVALRTHPSVKEAVVVARENRGELRLVGYIQADAESSVSTEDLRAHLRTILPEHMIPTSYVIMESLPLTPSGKLSRSNLPDPHEAASPPIIGAVPSTPVEIALARLWSEILQVDKVGVKDNFFELGGHSLLATRVVSWIRDEFGVDLPVRLMFDNPTVEALALATVEGMLETRGDDQIARLLADLEQMPEEAATA</sequence>
<evidence type="ECO:0000259" key="7">
    <source>
        <dbReference type="PROSITE" id="PS50075"/>
    </source>
</evidence>
<reference evidence="9" key="2">
    <citation type="journal article" date="2011" name="J. Biotechnol.">
        <title>The complete genome sequence of the dominant Sinorhizobium meliloti field isolate SM11 extends the S. meliloti pan-genome.</title>
        <authorList>
            <person name="Schneiker-Bekel S."/>
            <person name="Wibberg D."/>
            <person name="Bekel T."/>
            <person name="Blom J."/>
            <person name="Linke B."/>
            <person name="Neuweger H."/>
            <person name="Stiens M."/>
            <person name="Vorholter F.J."/>
            <person name="Weidner S."/>
            <person name="Goesmann A."/>
            <person name="Puhler A."/>
            <person name="Schluter A."/>
        </authorList>
    </citation>
    <scope>NUCLEOTIDE SEQUENCE [LARGE SCALE GENOMIC DNA]</scope>
    <source>
        <strain evidence="9">SM11</strain>
        <plasmid evidence="9">pSmeSM11b</plasmid>
    </source>
</reference>
<dbReference type="Gene3D" id="3.30.300.30">
    <property type="match status" value="2"/>
</dbReference>
<dbReference type="InterPro" id="IPR029058">
    <property type="entry name" value="AB_hydrolase_fold"/>
</dbReference>
<protein>
    <submittedName>
        <fullName evidence="8">Non-ribosomal peptide synthetase modules</fullName>
    </submittedName>
</protein>
<keyword evidence="5" id="KW-0479">Metal-binding</keyword>
<dbReference type="Gene3D" id="1.10.1200.10">
    <property type="entry name" value="ACP-like"/>
    <property type="match status" value="1"/>
</dbReference>
<name>A4KVL6_SINMM</name>
<dbReference type="FunFam" id="3.40.50.980:FF:000001">
    <property type="entry name" value="Non-ribosomal peptide synthetase"/>
    <property type="match status" value="1"/>
</dbReference>
<dbReference type="Pfam" id="PF13193">
    <property type="entry name" value="AMP-binding_C"/>
    <property type="match status" value="1"/>
</dbReference>
<dbReference type="GO" id="GO:0003824">
    <property type="term" value="F:catalytic activity"/>
    <property type="evidence" value="ECO:0007669"/>
    <property type="project" value="InterPro"/>
</dbReference>
<dbReference type="GO" id="GO:0005829">
    <property type="term" value="C:cytosol"/>
    <property type="evidence" value="ECO:0007669"/>
    <property type="project" value="TreeGrafter"/>
</dbReference>
<dbReference type="InterPro" id="IPR020806">
    <property type="entry name" value="PKS_PP-bd"/>
</dbReference>
<dbReference type="PANTHER" id="PTHR45527">
    <property type="entry name" value="NONRIBOSOMAL PEPTIDE SYNTHETASE"/>
    <property type="match status" value="1"/>
</dbReference>
<dbReference type="InterPro" id="IPR000873">
    <property type="entry name" value="AMP-dep_synth/lig_dom"/>
</dbReference>
<dbReference type="RefSeq" id="WP_012477305.1">
    <property type="nucleotide sequence ID" value="NC_010865.1"/>
</dbReference>
<dbReference type="NCBIfam" id="TIGR01733">
    <property type="entry name" value="AA-adenyl-dom"/>
    <property type="match status" value="1"/>
</dbReference>
<feature type="region of interest" description="Disordered" evidence="6">
    <location>
        <begin position="1"/>
        <end position="23"/>
    </location>
</feature>
<keyword evidence="3" id="KW-0596">Phosphopantetheine</keyword>
<dbReference type="GO" id="GO:0044550">
    <property type="term" value="P:secondary metabolite biosynthetic process"/>
    <property type="evidence" value="ECO:0007669"/>
    <property type="project" value="TreeGrafter"/>
</dbReference>
<dbReference type="CDD" id="cd17651">
    <property type="entry name" value="A_NRPS_VisG_like"/>
    <property type="match status" value="1"/>
</dbReference>
<geneLocation type="plasmid" evidence="8 9">
    <name>pSmeSM11b</name>
</geneLocation>
<dbReference type="PROSITE" id="PS00012">
    <property type="entry name" value="PHOSPHOPANTETHEINE"/>
    <property type="match status" value="2"/>
</dbReference>
<feature type="domain" description="Carrier" evidence="7">
    <location>
        <begin position="985"/>
        <end position="1060"/>
    </location>
</feature>
<gene>
    <name evidence="8" type="primary">orf111</name>
</gene>
<dbReference type="Pfam" id="PF00550">
    <property type="entry name" value="PP-binding"/>
    <property type="match status" value="2"/>
</dbReference>
<dbReference type="InterPro" id="IPR006162">
    <property type="entry name" value="Ppantetheine_attach_site"/>
</dbReference>
<feature type="domain" description="Carrier" evidence="7">
    <location>
        <begin position="2045"/>
        <end position="2120"/>
    </location>
</feature>
<dbReference type="Pfam" id="PF00668">
    <property type="entry name" value="Condensation"/>
    <property type="match status" value="2"/>
</dbReference>
<evidence type="ECO:0000256" key="3">
    <source>
        <dbReference type="ARBA" id="ARBA00022450"/>
    </source>
</evidence>
<dbReference type="PROSITE" id="PS00455">
    <property type="entry name" value="AMP_BINDING"/>
    <property type="match status" value="1"/>
</dbReference>
<evidence type="ECO:0000313" key="9">
    <source>
        <dbReference type="Proteomes" id="UP000009045"/>
    </source>
</evidence>
<dbReference type="GO" id="GO:0043041">
    <property type="term" value="P:amino acid activation for nonribosomal peptide biosynthetic process"/>
    <property type="evidence" value="ECO:0007669"/>
    <property type="project" value="TreeGrafter"/>
</dbReference>
<evidence type="ECO:0000256" key="4">
    <source>
        <dbReference type="ARBA" id="ARBA00022553"/>
    </source>
</evidence>
<keyword evidence="4" id="KW-0597">Phosphoprotein</keyword>
<dbReference type="FunFam" id="3.30.300.30:FF:000010">
    <property type="entry name" value="Enterobactin synthetase component F"/>
    <property type="match status" value="1"/>
</dbReference>
<dbReference type="EMBL" id="EF066650">
    <property type="protein sequence ID" value="ABN47117.1"/>
    <property type="molecule type" value="Genomic_DNA"/>
</dbReference>
<dbReference type="FunFam" id="1.10.1200.10:FF:000005">
    <property type="entry name" value="Nonribosomal peptide synthetase 1"/>
    <property type="match status" value="2"/>
</dbReference>
<dbReference type="InterPro" id="IPR045851">
    <property type="entry name" value="AMP-bd_C_sf"/>
</dbReference>
<dbReference type="Gene3D" id="3.40.50.12780">
    <property type="entry name" value="N-terminal domain of ligase-like"/>
    <property type="match status" value="1"/>
</dbReference>
<dbReference type="Gene3D" id="2.30.38.10">
    <property type="entry name" value="Luciferase, Domain 3"/>
    <property type="match status" value="1"/>
</dbReference>
<dbReference type="SUPFAM" id="SSF47336">
    <property type="entry name" value="ACP-like"/>
    <property type="match status" value="2"/>
</dbReference>
<dbReference type="GO" id="GO:0031177">
    <property type="term" value="F:phosphopantetheine binding"/>
    <property type="evidence" value="ECO:0007669"/>
    <property type="project" value="InterPro"/>
</dbReference>
<organism evidence="8 9">
    <name type="scientific">Sinorhizobium meliloti (strain SM11)</name>
    <dbReference type="NCBI Taxonomy" id="707241"/>
    <lineage>
        <taxon>Bacteria</taxon>
        <taxon>Pseudomonadati</taxon>
        <taxon>Pseudomonadota</taxon>
        <taxon>Alphaproteobacteria</taxon>
        <taxon>Hyphomicrobiales</taxon>
        <taxon>Rhizobiaceae</taxon>
        <taxon>Sinorhizobium/Ensifer group</taxon>
        <taxon>Sinorhizobium</taxon>
    </lineage>
</organism>
<dbReference type="InterPro" id="IPR020845">
    <property type="entry name" value="AMP-binding_CS"/>
</dbReference>